<accession>A0A1G9JRE3</accession>
<dbReference type="AlphaFoldDB" id="A0A1G9JRE3"/>
<keyword evidence="2" id="KW-0812">Transmembrane</keyword>
<evidence type="ECO:0000313" key="4">
    <source>
        <dbReference type="EMBL" id="SDL40118.1"/>
    </source>
</evidence>
<feature type="transmembrane region" description="Helical" evidence="2">
    <location>
        <begin position="457"/>
        <end position="476"/>
    </location>
</feature>
<dbReference type="Proteomes" id="UP000199440">
    <property type="component" value="Unassembled WGS sequence"/>
</dbReference>
<evidence type="ECO:0000256" key="2">
    <source>
        <dbReference type="SAM" id="Phobius"/>
    </source>
</evidence>
<dbReference type="Pfam" id="PF20254">
    <property type="entry name" value="DMFA2_C"/>
    <property type="match status" value="1"/>
</dbReference>
<evidence type="ECO:0000259" key="3">
    <source>
        <dbReference type="Pfam" id="PF20254"/>
    </source>
</evidence>
<dbReference type="OrthoDB" id="505641at2"/>
<dbReference type="RefSeq" id="WP_089885259.1">
    <property type="nucleotide sequence ID" value="NZ_FNGV01000001.1"/>
</dbReference>
<organism evidence="4 5">
    <name type="scientific">Kriegella aquimaris</name>
    <dbReference type="NCBI Taxonomy" id="192904"/>
    <lineage>
        <taxon>Bacteria</taxon>
        <taxon>Pseudomonadati</taxon>
        <taxon>Bacteroidota</taxon>
        <taxon>Flavobacteriia</taxon>
        <taxon>Flavobacteriales</taxon>
        <taxon>Flavobacteriaceae</taxon>
        <taxon>Kriegella</taxon>
    </lineage>
</organism>
<gene>
    <name evidence="4" type="ORF">SAMN04488514_101680</name>
</gene>
<proteinExistence type="predicted"/>
<dbReference type="STRING" id="192904.SAMN04488514_101680"/>
<dbReference type="EMBL" id="FNGV01000001">
    <property type="protein sequence ID" value="SDL40118.1"/>
    <property type="molecule type" value="Genomic_DNA"/>
</dbReference>
<feature type="region of interest" description="Disordered" evidence="1">
    <location>
        <begin position="1"/>
        <end position="23"/>
    </location>
</feature>
<feature type="domain" description="N,N-dimethylformamidase beta subunit-like C-terminal" evidence="3">
    <location>
        <begin position="61"/>
        <end position="544"/>
    </location>
</feature>
<sequence length="575" mass="64401">MLNKSSNHPIAIDNERPGTASWKLNHPATNREIEGYASHTSINKGEFINLFVNTAAEKFSLEVFRMGWYNGLGGRSITEPVTLPGMVQKNTLPDTHTGLIECDWKNPYKLCTDETWLTGIYVAKLQENSFNKQSYIIFVVRDDENSPDILFQLPVTTYQAYNYWGGKSLYDWGSGSHDEWGSVSGKRASHVSFNRPYACSNNRKAAYGMGAGEFFTNIQPITTHDLPISSAAWDYNMVRWLEKNKYNVGYITNIDTHSESKFLSRAKIFMSHGHDEYWSSEMRSNVEKILDDGTSLTFFSSNAVFWQVRLEPSSSSNAANRTMVCYKDVSLDPITNSATTVNFRDKPIDNPESKLIGVQHFMDPVDSDIIISNASHWIYEGLDAKNGDRLHGLLGYEIDGITEFSPKNITILATSPGKNLLENNYAYTGKVMFKRINRKMNSLLVDKLKFPKIAIKAIYIIAILAIFILSGVIVKIGAKGGIFALVLCSTTIGALLVFWFLQNLKALNNRIVKKGDSHMTLYETEKGAKVFATGSMQWSWGLDDYNAPKLRSSRASTKAETITHNVLSAFGATTS</sequence>
<evidence type="ECO:0000313" key="5">
    <source>
        <dbReference type="Proteomes" id="UP000199440"/>
    </source>
</evidence>
<evidence type="ECO:0000256" key="1">
    <source>
        <dbReference type="SAM" id="MobiDB-lite"/>
    </source>
</evidence>
<protein>
    <recommendedName>
        <fullName evidence="3">N,N-dimethylformamidase beta subunit-like C-terminal domain-containing protein</fullName>
    </recommendedName>
</protein>
<dbReference type="InterPro" id="IPR046540">
    <property type="entry name" value="DMFA2_C"/>
</dbReference>
<reference evidence="4 5" key="1">
    <citation type="submission" date="2016-10" db="EMBL/GenBank/DDBJ databases">
        <authorList>
            <person name="de Groot N.N."/>
        </authorList>
    </citation>
    <scope>NUCLEOTIDE SEQUENCE [LARGE SCALE GENOMIC DNA]</scope>
    <source>
        <strain evidence="4 5">DSM 19886</strain>
    </source>
</reference>
<feature type="transmembrane region" description="Helical" evidence="2">
    <location>
        <begin position="482"/>
        <end position="501"/>
    </location>
</feature>
<name>A0A1G9JRE3_9FLAO</name>
<keyword evidence="5" id="KW-1185">Reference proteome</keyword>
<keyword evidence="2" id="KW-1133">Transmembrane helix</keyword>
<keyword evidence="2" id="KW-0472">Membrane</keyword>